<dbReference type="Gene3D" id="3.40.30.10">
    <property type="entry name" value="Glutaredoxin"/>
    <property type="match status" value="1"/>
</dbReference>
<protein>
    <submittedName>
        <fullName evidence="2">DSBA-like thioredoxin domain-containing protein</fullName>
    </submittedName>
</protein>
<organism evidence="2 3">
    <name type="scientific">Streptomyces griseoaurantiacus</name>
    <dbReference type="NCBI Taxonomy" id="68213"/>
    <lineage>
        <taxon>Bacteria</taxon>
        <taxon>Bacillati</taxon>
        <taxon>Actinomycetota</taxon>
        <taxon>Actinomycetes</taxon>
        <taxon>Kitasatosporales</taxon>
        <taxon>Streptomycetaceae</taxon>
        <taxon>Streptomyces</taxon>
        <taxon>Streptomyces aurantiacus group</taxon>
    </lineage>
</organism>
<accession>A0A1G7BP60</accession>
<dbReference type="EMBL" id="FNAX01000001">
    <property type="protein sequence ID" value="SDE28256.1"/>
    <property type="molecule type" value="Genomic_DNA"/>
</dbReference>
<feature type="region of interest" description="Disordered" evidence="1">
    <location>
        <begin position="1"/>
        <end position="20"/>
    </location>
</feature>
<dbReference type="InterPro" id="IPR053977">
    <property type="entry name" value="Rv2466c-like"/>
</dbReference>
<dbReference type="Proteomes" id="UP000198614">
    <property type="component" value="Unassembled WGS sequence"/>
</dbReference>
<gene>
    <name evidence="2" type="ORF">SAMN05216260_101173</name>
</gene>
<reference evidence="2 3" key="1">
    <citation type="submission" date="2016-10" db="EMBL/GenBank/DDBJ databases">
        <authorList>
            <person name="de Groot N.N."/>
        </authorList>
    </citation>
    <scope>NUCLEOTIDE SEQUENCE [LARGE SCALE GENOMIC DNA]</scope>
    <source>
        <strain evidence="2 3">CGMCC 4.1859</strain>
    </source>
</reference>
<dbReference type="AlphaFoldDB" id="A0A1G7BP60"/>
<dbReference type="InterPro" id="IPR036249">
    <property type="entry name" value="Thioredoxin-like_sf"/>
</dbReference>
<dbReference type="CDD" id="cd02972">
    <property type="entry name" value="DsbA_family"/>
    <property type="match status" value="1"/>
</dbReference>
<dbReference type="SUPFAM" id="SSF52833">
    <property type="entry name" value="Thioredoxin-like"/>
    <property type="match status" value="1"/>
</dbReference>
<evidence type="ECO:0000256" key="1">
    <source>
        <dbReference type="SAM" id="MobiDB-lite"/>
    </source>
</evidence>
<name>A0A1G7BP60_9ACTN</name>
<feature type="compositionally biased region" description="Basic and acidic residues" evidence="1">
    <location>
        <begin position="1"/>
        <end position="11"/>
    </location>
</feature>
<dbReference type="Pfam" id="PF22234">
    <property type="entry name" value="Rv2466c-like"/>
    <property type="match status" value="1"/>
</dbReference>
<sequence>MSETRDVHEATDTSQAPGAEVTAVTAGTAAGGPSDRTPVDFWFDPLCPWAWMTSRWVLEVEKVRDIEVRWHIMSLAVLNENKLDTLDEGYRETMTTRAWGPVRVVTAAWQKHGAEVLGPLYTALGTRIHNRGEGTTREALTAALADAGLPADLIDYADQEDFEFEAQLRASHKEGIDKVGQEVGTPVIAVPGPDGEEIAFFGPVVTPAPQGEEAARLWDGTLAVASVPGFYEIKRTRTKGPDFSNL</sequence>
<evidence type="ECO:0000313" key="2">
    <source>
        <dbReference type="EMBL" id="SDE28256.1"/>
    </source>
</evidence>
<evidence type="ECO:0000313" key="3">
    <source>
        <dbReference type="Proteomes" id="UP000198614"/>
    </source>
</evidence>
<proteinExistence type="predicted"/>